<dbReference type="RefSeq" id="WP_163471455.1">
    <property type="nucleotide sequence ID" value="NZ_JAAGWZ010000001.1"/>
</dbReference>
<dbReference type="GO" id="GO:0008483">
    <property type="term" value="F:transaminase activity"/>
    <property type="evidence" value="ECO:0007669"/>
    <property type="project" value="UniProtKB-KW"/>
</dbReference>
<dbReference type="Proteomes" id="UP000479756">
    <property type="component" value="Unassembled WGS sequence"/>
</dbReference>
<keyword evidence="1" id="KW-0032">Aminotransferase</keyword>
<organism evidence="1 2">
    <name type="scientific">Galbitalea soli</name>
    <dbReference type="NCBI Taxonomy" id="1268042"/>
    <lineage>
        <taxon>Bacteria</taxon>
        <taxon>Bacillati</taxon>
        <taxon>Actinomycetota</taxon>
        <taxon>Actinomycetes</taxon>
        <taxon>Micrococcales</taxon>
        <taxon>Microbacteriaceae</taxon>
        <taxon>Galbitalea</taxon>
    </lineage>
</organism>
<dbReference type="AlphaFoldDB" id="A0A7C9PL46"/>
<comment type="caution">
    <text evidence="1">The sequence shown here is derived from an EMBL/GenBank/DDBJ whole genome shotgun (WGS) entry which is preliminary data.</text>
</comment>
<keyword evidence="2" id="KW-1185">Reference proteome</keyword>
<name>A0A7C9PL46_9MICO</name>
<dbReference type="EMBL" id="JAAGWZ010000001">
    <property type="protein sequence ID" value="NEM89828.1"/>
    <property type="molecule type" value="Genomic_DNA"/>
</dbReference>
<dbReference type="InterPro" id="IPR036038">
    <property type="entry name" value="Aminotransferase-like"/>
</dbReference>
<proteinExistence type="predicted"/>
<dbReference type="SUPFAM" id="SSF56752">
    <property type="entry name" value="D-aminoacid aminotransferase-like PLP-dependent enzymes"/>
    <property type="match status" value="1"/>
</dbReference>
<keyword evidence="1" id="KW-0808">Transferase</keyword>
<reference evidence="1 2" key="1">
    <citation type="journal article" date="2014" name="Int. J. Syst. Evol. Microbiol.">
        <title>Description of Galbitalea soli gen. nov., sp. nov., and Frondihabitans sucicola sp. nov.</title>
        <authorList>
            <person name="Kim S.J."/>
            <person name="Lim J.M."/>
            <person name="Ahn J.H."/>
            <person name="Weon H.Y."/>
            <person name="Hamada M."/>
            <person name="Suzuki K."/>
            <person name="Ahn T.Y."/>
            <person name="Kwon S.W."/>
        </authorList>
    </citation>
    <scope>NUCLEOTIDE SEQUENCE [LARGE SCALE GENOMIC DNA]</scope>
    <source>
        <strain evidence="1 2">NBRC 108727</strain>
    </source>
</reference>
<dbReference type="InterPro" id="IPR001544">
    <property type="entry name" value="Aminotrans_IV"/>
</dbReference>
<evidence type="ECO:0000313" key="2">
    <source>
        <dbReference type="Proteomes" id="UP000479756"/>
    </source>
</evidence>
<sequence>MSVESIHRWHGGELHPLDYCDMTETSIAAADSWFVTEGTALALGLHRERFLAAVTEAVTEAAATEAGGEAGDAVEPHLALAALNPVGFWDASRAVIPRTGDWFPRVELQHRAAGGWLLVLRLRSAPERSRSVVVASWGGEDPRTHPRRKGPDLAAMLALRTAVQPAGAGEAVILTPEGFVVEGAYSALLWWRGEILCRPLDEFERVDSVTARSVLALAAALGVETFAEAVTPAELAGTELWSLSALHGIRIVTAWVDGPALAELPGRLSTWRARLDALRKPL</sequence>
<evidence type="ECO:0000313" key="1">
    <source>
        <dbReference type="EMBL" id="NEM89828.1"/>
    </source>
</evidence>
<dbReference type="Gene3D" id="3.20.10.10">
    <property type="entry name" value="D-amino Acid Aminotransferase, subunit A, domain 2"/>
    <property type="match status" value="1"/>
</dbReference>
<accession>A0A7C9PL46</accession>
<gene>
    <name evidence="1" type="ORF">G3T37_00475</name>
</gene>
<protein>
    <submittedName>
        <fullName evidence="1">Aminotransferase class IV</fullName>
    </submittedName>
</protein>
<dbReference type="Pfam" id="PF01063">
    <property type="entry name" value="Aminotran_4"/>
    <property type="match status" value="1"/>
</dbReference>
<dbReference type="InterPro" id="IPR043132">
    <property type="entry name" value="BCAT-like_C"/>
</dbReference>